<dbReference type="Gene3D" id="1.10.555.10">
    <property type="entry name" value="Rho GTPase activation protein"/>
    <property type="match status" value="1"/>
</dbReference>
<feature type="region of interest" description="Disordered" evidence="9">
    <location>
        <begin position="1025"/>
        <end position="1053"/>
    </location>
</feature>
<dbReference type="GO" id="GO:0007165">
    <property type="term" value="P:signal transduction"/>
    <property type="evidence" value="ECO:0007669"/>
    <property type="project" value="InterPro"/>
</dbReference>
<feature type="region of interest" description="Disordered" evidence="9">
    <location>
        <begin position="332"/>
        <end position="364"/>
    </location>
</feature>
<dbReference type="InterPro" id="IPR008936">
    <property type="entry name" value="Rho_GTPase_activation_prot"/>
</dbReference>
<dbReference type="CDD" id="cd04301">
    <property type="entry name" value="NAT_SF"/>
    <property type="match status" value="1"/>
</dbReference>
<dbReference type="SUPFAM" id="SSF48350">
    <property type="entry name" value="GTPase activation domain, GAP"/>
    <property type="match status" value="1"/>
</dbReference>
<dbReference type="SMART" id="SM00324">
    <property type="entry name" value="RhoGAP"/>
    <property type="match status" value="1"/>
</dbReference>
<evidence type="ECO:0000256" key="5">
    <source>
        <dbReference type="ARBA" id="ARBA00023315"/>
    </source>
</evidence>
<comment type="similarity">
    <text evidence="2">Belongs to the acetyltransferase family. GNA1 subfamily.</text>
</comment>
<dbReference type="RefSeq" id="XP_028475451.1">
    <property type="nucleotide sequence ID" value="XM_028624379.1"/>
</dbReference>
<dbReference type="FunFam" id="3.40.630.30:FF:000105">
    <property type="entry name" value="Glucosamine 6-phosphate N-acetyltransferase"/>
    <property type="match status" value="1"/>
</dbReference>
<feature type="compositionally biased region" description="Low complexity" evidence="9">
    <location>
        <begin position="172"/>
        <end position="182"/>
    </location>
</feature>
<dbReference type="SUPFAM" id="SSF103657">
    <property type="entry name" value="BAR/IMD domain-like"/>
    <property type="match status" value="1"/>
</dbReference>
<feature type="compositionally biased region" description="Low complexity" evidence="9">
    <location>
        <begin position="221"/>
        <end position="238"/>
    </location>
</feature>
<evidence type="ECO:0000256" key="3">
    <source>
        <dbReference type="ARBA" id="ARBA00012703"/>
    </source>
</evidence>
<evidence type="ECO:0000313" key="13">
    <source>
        <dbReference type="Proteomes" id="UP000279236"/>
    </source>
</evidence>
<organism evidence="12 13">
    <name type="scientific">Apiotrichum porosum</name>
    <dbReference type="NCBI Taxonomy" id="105984"/>
    <lineage>
        <taxon>Eukaryota</taxon>
        <taxon>Fungi</taxon>
        <taxon>Dikarya</taxon>
        <taxon>Basidiomycota</taxon>
        <taxon>Agaricomycotina</taxon>
        <taxon>Tremellomycetes</taxon>
        <taxon>Trichosporonales</taxon>
        <taxon>Trichosporonaceae</taxon>
        <taxon>Apiotrichum</taxon>
    </lineage>
</organism>
<keyword evidence="13" id="KW-1185">Reference proteome</keyword>
<evidence type="ECO:0000256" key="8">
    <source>
        <dbReference type="ARBA" id="ARBA00048964"/>
    </source>
</evidence>
<comment type="caution">
    <text evidence="12">The sequence shown here is derived from an EMBL/GenBank/DDBJ whole genome shotgun (WGS) entry which is preliminary data.</text>
</comment>
<dbReference type="EMBL" id="RSCE01000008">
    <property type="protein sequence ID" value="RSH80504.1"/>
    <property type="molecule type" value="Genomic_DNA"/>
</dbReference>
<feature type="region of interest" description="Disordered" evidence="9">
    <location>
        <begin position="172"/>
        <end position="198"/>
    </location>
</feature>
<evidence type="ECO:0000256" key="2">
    <source>
        <dbReference type="ARBA" id="ARBA00006048"/>
    </source>
</evidence>
<dbReference type="InterPro" id="IPR016181">
    <property type="entry name" value="Acyl_CoA_acyltransferase"/>
</dbReference>
<dbReference type="GO" id="GO:0004343">
    <property type="term" value="F:glucosamine 6-phosphate N-acetyltransferase activity"/>
    <property type="evidence" value="ECO:0007669"/>
    <property type="project" value="UniProtKB-EC"/>
</dbReference>
<sequence length="1053" mass="113927">MAYMYSPEGAGVGKRGDDQDADIIREFKRKLAEDEGYIAYFNERIRIEQAYIDALTKLHGKTVGVDALHDDVTHRGQRSSARTAYMEVRDYTQREIDSREALVNALREDVVNKLAALRDTQTRIRNRIREDLKTATEAYEDYAFTKVPKLRRSYMVKTSSIEEYRKQELAIQKQQQLLSEPSPSSPQPEKPHPFALPASSSGSVAYSGYAASQYAASSTGHHAASASGSDTPPNVLPTTPTPTPSIPPGINFANQLAAPDQRREKLLTGRARSGSASLASAVADGRSKEVFQDIAAQGKKGFSAIMQRFGGEREGAAPIEPIAIPVEMPSPAKHGHGHVHGHDRQRSSISRSASVAKGAKIKRDASDADKAYREGVFHCESLRLRREKLQQSAITSLMQFNDDLNSTLQVTLRAFTDATHGTAATLAQATEVVSSSLKDIKPAADTMLFRSKLPMPARRAPILYENFYVGPCHSLIFGVSLTDYDFARGEGGDHGRLPLIVEKCLAEIDARGMGAEGIYRLSGRAATVKQLVQDIELDENTFTFKLEDDVYSIGVILKQYLRELPEPLFPLPHAERVKYTEHREALMESSFAPLRGRLRRLPPIHQTTFQAIIEHLARVSSRAKDNKMDAKNLAVLFNAALFGQDQVPATGNALTMHLEKDTVLEDLITYSDLLFSAPSLPESSASTASGARVLTTTPERKGSRHTNVSIGPVPVFKDASPTESNEALSAGQPVLAQPVPVVASTVSAFEFKVTDDSPTSEFTPDTDLTLLYDPAMIPQSMRDIVGEAYHVRPLASDDFLRSHFGLLSNLSTSPPLAPSVYMSLFNALKGCDDTYYITVIVARASDQIVASGTVVKERKFIHGAGQAAHIEDIVVSPTVQGQGLGKKFVMGLLELATASLGCYKTILDCQESKVPFYEKCGFTLRGRQMAYYAPTDELGRTQSVGSMRALTPAAASGDGSTPGSTTPDVDHTAAAELEVPENQDDNESVAETVETSASGVTYHFPVDAFSGLSINTGGSAFGGSLSTGRASSSGTATPSLLRPEGDASTGTAL</sequence>
<dbReference type="PANTHER" id="PTHR13355:SF11">
    <property type="entry name" value="GLUCOSAMINE 6-PHOSPHATE N-ACETYLTRANSFERASE"/>
    <property type="match status" value="1"/>
</dbReference>
<name>A0A427XNZ5_9TREE</name>
<comment type="catalytic activity">
    <reaction evidence="8">
        <text>D-glucosamine 6-phosphate + acetyl-CoA = N-acetyl-D-glucosamine 6-phosphate + CoA + H(+)</text>
        <dbReference type="Rhea" id="RHEA:10292"/>
        <dbReference type="ChEBI" id="CHEBI:15378"/>
        <dbReference type="ChEBI" id="CHEBI:57287"/>
        <dbReference type="ChEBI" id="CHEBI:57288"/>
        <dbReference type="ChEBI" id="CHEBI:57513"/>
        <dbReference type="ChEBI" id="CHEBI:58725"/>
        <dbReference type="EC" id="2.3.1.4"/>
    </reaction>
</comment>
<feature type="region of interest" description="Disordered" evidence="9">
    <location>
        <begin position="221"/>
        <end position="249"/>
    </location>
</feature>
<keyword evidence="4" id="KW-0808">Transferase</keyword>
<evidence type="ECO:0000256" key="7">
    <source>
        <dbReference type="ARBA" id="ARBA00030832"/>
    </source>
</evidence>
<dbReference type="GeneID" id="39593627"/>
<dbReference type="PROSITE" id="PS51186">
    <property type="entry name" value="GNAT"/>
    <property type="match status" value="1"/>
</dbReference>
<dbReference type="STRING" id="105984.A0A427XNZ5"/>
<evidence type="ECO:0000256" key="4">
    <source>
        <dbReference type="ARBA" id="ARBA00022679"/>
    </source>
</evidence>
<feature type="domain" description="N-acetyltransferase" evidence="11">
    <location>
        <begin position="789"/>
        <end position="943"/>
    </location>
</feature>
<dbReference type="InterPro" id="IPR027267">
    <property type="entry name" value="AH/BAR_dom_sf"/>
</dbReference>
<feature type="compositionally biased region" description="Polar residues" evidence="9">
    <location>
        <begin position="681"/>
        <end position="697"/>
    </location>
</feature>
<dbReference type="InterPro" id="IPR039143">
    <property type="entry name" value="GNPNAT1-like"/>
</dbReference>
<dbReference type="Pfam" id="PF00620">
    <property type="entry name" value="RhoGAP"/>
    <property type="match status" value="1"/>
</dbReference>
<accession>A0A427XNZ5</accession>
<dbReference type="PANTHER" id="PTHR13355">
    <property type="entry name" value="GLUCOSAMINE 6-PHOSPHATE N-ACETYLTRANSFERASE"/>
    <property type="match status" value="1"/>
</dbReference>
<feature type="compositionally biased region" description="Low complexity" evidence="9">
    <location>
        <begin position="1025"/>
        <end position="1039"/>
    </location>
</feature>
<evidence type="ECO:0000259" key="11">
    <source>
        <dbReference type="PROSITE" id="PS51186"/>
    </source>
</evidence>
<keyword evidence="5" id="KW-0012">Acyltransferase</keyword>
<evidence type="ECO:0000256" key="9">
    <source>
        <dbReference type="SAM" id="MobiDB-lite"/>
    </source>
</evidence>
<evidence type="ECO:0000256" key="1">
    <source>
        <dbReference type="ARBA" id="ARBA00004832"/>
    </source>
</evidence>
<feature type="domain" description="Rho-GAP" evidence="10">
    <location>
        <begin position="479"/>
        <end position="675"/>
    </location>
</feature>
<evidence type="ECO:0000259" key="10">
    <source>
        <dbReference type="PROSITE" id="PS50238"/>
    </source>
</evidence>
<dbReference type="AlphaFoldDB" id="A0A427XNZ5"/>
<comment type="pathway">
    <text evidence="1">Nucleotide-sugar biosynthesis; UDP-N-acetyl-alpha-D-glucosamine biosynthesis; N-acetyl-alpha-D-glucosamine 1-phosphate from alpha-D-glucosamine 6-phosphate (route I): step 1/2.</text>
</comment>
<evidence type="ECO:0000313" key="12">
    <source>
        <dbReference type="EMBL" id="RSH80504.1"/>
    </source>
</evidence>
<dbReference type="Gene3D" id="3.40.630.30">
    <property type="match status" value="1"/>
</dbReference>
<dbReference type="Pfam" id="PF00583">
    <property type="entry name" value="Acetyltransf_1"/>
    <property type="match status" value="1"/>
</dbReference>
<evidence type="ECO:0000256" key="6">
    <source>
        <dbReference type="ARBA" id="ARBA00030011"/>
    </source>
</evidence>
<dbReference type="InterPro" id="IPR000198">
    <property type="entry name" value="RhoGAP_dom"/>
</dbReference>
<proteinExistence type="inferred from homology"/>
<dbReference type="InterPro" id="IPR000182">
    <property type="entry name" value="GNAT_dom"/>
</dbReference>
<dbReference type="SUPFAM" id="SSF55729">
    <property type="entry name" value="Acyl-CoA N-acyltransferases (Nat)"/>
    <property type="match status" value="1"/>
</dbReference>
<dbReference type="Gene3D" id="1.20.1270.60">
    <property type="entry name" value="Arfaptin homology (AH) domain/BAR domain"/>
    <property type="match status" value="2"/>
</dbReference>
<dbReference type="PROSITE" id="PS50238">
    <property type="entry name" value="RHOGAP"/>
    <property type="match status" value="1"/>
</dbReference>
<dbReference type="OrthoDB" id="79452at2759"/>
<protein>
    <recommendedName>
        <fullName evidence="3">glucosamine-phosphate N-acetyltransferase</fullName>
        <ecNumber evidence="3">2.3.1.4</ecNumber>
    </recommendedName>
    <alternativeName>
        <fullName evidence="6">Phosphoglucosamine acetylase</fullName>
    </alternativeName>
    <alternativeName>
        <fullName evidence="7">Phosphoglucosamine transacetylase</fullName>
    </alternativeName>
</protein>
<dbReference type="EC" id="2.3.1.4" evidence="3"/>
<dbReference type="Proteomes" id="UP000279236">
    <property type="component" value="Unassembled WGS sequence"/>
</dbReference>
<reference evidence="12 13" key="1">
    <citation type="submission" date="2018-11" db="EMBL/GenBank/DDBJ databases">
        <title>Genome sequence of Apiotrichum porosum DSM 27194.</title>
        <authorList>
            <person name="Aliyu H."/>
            <person name="Gorte O."/>
            <person name="Ochsenreither K."/>
        </authorList>
    </citation>
    <scope>NUCLEOTIDE SEQUENCE [LARGE SCALE GENOMIC DNA]</scope>
    <source>
        <strain evidence="12 13">DSM 27194</strain>
    </source>
</reference>
<feature type="region of interest" description="Disordered" evidence="9">
    <location>
        <begin position="680"/>
        <end position="731"/>
    </location>
</feature>
<gene>
    <name evidence="12" type="ORF">EHS24_009084</name>
</gene>